<evidence type="ECO:0000259" key="8">
    <source>
        <dbReference type="PROSITE" id="PS50928"/>
    </source>
</evidence>
<feature type="transmembrane region" description="Helical" evidence="7">
    <location>
        <begin position="226"/>
        <end position="243"/>
    </location>
</feature>
<comment type="subcellular location">
    <subcellularLocation>
        <location evidence="1">Cell membrane</location>
        <topology evidence="1">Multi-pass membrane protein</topology>
    </subcellularLocation>
</comment>
<feature type="transmembrane region" description="Helical" evidence="7">
    <location>
        <begin position="136"/>
        <end position="156"/>
    </location>
</feature>
<dbReference type="AlphaFoldDB" id="F0JJP6"/>
<dbReference type="GO" id="GO:0005886">
    <property type="term" value="C:plasma membrane"/>
    <property type="evidence" value="ECO:0007669"/>
    <property type="project" value="UniProtKB-SubCell"/>
</dbReference>
<dbReference type="Gene3D" id="1.10.3720.10">
    <property type="entry name" value="MetI-like"/>
    <property type="match status" value="1"/>
</dbReference>
<keyword evidence="2" id="KW-0813">Transport</keyword>
<evidence type="ECO:0000256" key="1">
    <source>
        <dbReference type="ARBA" id="ARBA00004651"/>
    </source>
</evidence>
<keyword evidence="6 7" id="KW-0472">Membrane</keyword>
<dbReference type="GO" id="GO:0055085">
    <property type="term" value="P:transmembrane transport"/>
    <property type="evidence" value="ECO:0007669"/>
    <property type="project" value="InterPro"/>
</dbReference>
<protein>
    <submittedName>
        <fullName evidence="9">Binding-protein-dependent transport systems inner membrane component</fullName>
    </submittedName>
</protein>
<dbReference type="eggNOG" id="COG1175">
    <property type="taxonomic scope" value="Bacteria"/>
</dbReference>
<dbReference type="Proteomes" id="UP000007845">
    <property type="component" value="Chromosome"/>
</dbReference>
<evidence type="ECO:0000313" key="9">
    <source>
        <dbReference type="EMBL" id="EGB16145.1"/>
    </source>
</evidence>
<accession>F0JJP6</accession>
<dbReference type="PROSITE" id="PS50928">
    <property type="entry name" value="ABC_TM1"/>
    <property type="match status" value="1"/>
</dbReference>
<gene>
    <name evidence="9" type="ORF">DND132_2942</name>
</gene>
<dbReference type="InterPro" id="IPR035906">
    <property type="entry name" value="MetI-like_sf"/>
</dbReference>
<dbReference type="KEGG" id="ddn:DND132_2942"/>
<feature type="transmembrane region" description="Helical" evidence="7">
    <location>
        <begin position="362"/>
        <end position="385"/>
    </location>
</feature>
<feature type="transmembrane region" description="Helical" evidence="7">
    <location>
        <begin position="194"/>
        <end position="214"/>
    </location>
</feature>
<dbReference type="CDD" id="cd06261">
    <property type="entry name" value="TM_PBP2"/>
    <property type="match status" value="1"/>
</dbReference>
<feature type="transmembrane region" description="Helical" evidence="7">
    <location>
        <begin position="255"/>
        <end position="280"/>
    </location>
</feature>
<evidence type="ECO:0000256" key="3">
    <source>
        <dbReference type="ARBA" id="ARBA00022475"/>
    </source>
</evidence>
<evidence type="ECO:0000256" key="6">
    <source>
        <dbReference type="ARBA" id="ARBA00023136"/>
    </source>
</evidence>
<feature type="transmembrane region" description="Helical" evidence="7">
    <location>
        <begin position="102"/>
        <end position="124"/>
    </location>
</feature>
<name>F0JJP6_9BACT</name>
<keyword evidence="3" id="KW-1003">Cell membrane</keyword>
<organism evidence="9 10">
    <name type="scientific">Pseudodesulfovibrio mercurii</name>
    <dbReference type="NCBI Taxonomy" id="641491"/>
    <lineage>
        <taxon>Bacteria</taxon>
        <taxon>Pseudomonadati</taxon>
        <taxon>Thermodesulfobacteriota</taxon>
        <taxon>Desulfovibrionia</taxon>
        <taxon>Desulfovibrionales</taxon>
        <taxon>Desulfovibrionaceae</taxon>
    </lineage>
</organism>
<keyword evidence="10" id="KW-1185">Reference proteome</keyword>
<evidence type="ECO:0000313" key="10">
    <source>
        <dbReference type="Proteomes" id="UP000007845"/>
    </source>
</evidence>
<sequence length="394" mass="43583">MNQPRRAGNIPGAARPDTPDLLMREASLDKLKAFLTLLPSMILIGVFVYGFIGDTIWTSMTDWGGGTAMAFAPEKHFIGLENYIDLFTGFLGSGFRQDLVNAVYYSIMLLAGAVGLGMFIAILLDQKPRGEDLLRTIFLYPMSLSFIVSGTIWRWLLAPQGGVNVLPKYFGFEPLTFKWLSSQSAVLVFNWQDILRILLYIAAFILILVGVFMLRKNQAKAIKRCLLPGILIGGFVWLFGGIIPDALFMEEEHGFNLATLGIIIATVWQYSGYTMALYLAGFNGISQDLRDAAMLDGASNVAYYRHVAIPMLKPITISAVIILSHISLKMFDLIFAMTGPDNAATGHPALTMYLTTFRGNEFARGAAIAIVLFLVAAMFIVPYLVGQYRQQGRR</sequence>
<dbReference type="InterPro" id="IPR000515">
    <property type="entry name" value="MetI-like"/>
</dbReference>
<feature type="domain" description="ABC transmembrane type-1" evidence="8">
    <location>
        <begin position="99"/>
        <end position="385"/>
    </location>
</feature>
<dbReference type="SUPFAM" id="SSF161098">
    <property type="entry name" value="MetI-like"/>
    <property type="match status" value="2"/>
</dbReference>
<reference evidence="9 10" key="1">
    <citation type="journal article" date="2011" name="J. Bacteriol.">
        <title>Genome sequence of the mercury-methylating strain Desulfovibrio desulfuricans ND132.</title>
        <authorList>
            <person name="Brown S.D."/>
            <person name="Gilmour C.C."/>
            <person name="Kucken A.M."/>
            <person name="Wall J.D."/>
            <person name="Elias D.A."/>
            <person name="Brandt C.C."/>
            <person name="Podar M."/>
            <person name="Chertkov O."/>
            <person name="Held B."/>
            <person name="Bruce D.C."/>
            <person name="Detter J.C."/>
            <person name="Tapia R."/>
            <person name="Han C.S."/>
            <person name="Goodwin L.A."/>
            <person name="Cheng J.F."/>
            <person name="Pitluck S."/>
            <person name="Woyke T."/>
            <person name="Mikhailova N."/>
            <person name="Ivanova N.N."/>
            <person name="Han J."/>
            <person name="Lucas S."/>
            <person name="Lapidus A.L."/>
            <person name="Land M.L."/>
            <person name="Hauser L.J."/>
            <person name="Palumbo A.V."/>
        </authorList>
    </citation>
    <scope>NUCLEOTIDE SEQUENCE [LARGE SCALE GENOMIC DNA]</scope>
    <source>
        <strain evidence="9 10">ND132</strain>
    </source>
</reference>
<dbReference type="EMBL" id="CP003220">
    <property type="protein sequence ID" value="EGB16145.1"/>
    <property type="molecule type" value="Genomic_DNA"/>
</dbReference>
<dbReference type="HOGENOM" id="CLU_016047_0_0_7"/>
<dbReference type="PANTHER" id="PTHR30193:SF42">
    <property type="entry name" value="ABC TRANSPORTER PERMEASE PROTEIN"/>
    <property type="match status" value="1"/>
</dbReference>
<dbReference type="STRING" id="641491.DND132_2942"/>
<evidence type="ECO:0000256" key="7">
    <source>
        <dbReference type="SAM" id="Phobius"/>
    </source>
</evidence>
<dbReference type="PANTHER" id="PTHR30193">
    <property type="entry name" value="ABC TRANSPORTER PERMEASE PROTEIN"/>
    <property type="match status" value="1"/>
</dbReference>
<evidence type="ECO:0000256" key="5">
    <source>
        <dbReference type="ARBA" id="ARBA00022989"/>
    </source>
</evidence>
<feature type="transmembrane region" description="Helical" evidence="7">
    <location>
        <begin position="33"/>
        <end position="52"/>
    </location>
</feature>
<dbReference type="InterPro" id="IPR051393">
    <property type="entry name" value="ABC_transporter_permease"/>
</dbReference>
<evidence type="ECO:0000256" key="2">
    <source>
        <dbReference type="ARBA" id="ARBA00022448"/>
    </source>
</evidence>
<evidence type="ECO:0000256" key="4">
    <source>
        <dbReference type="ARBA" id="ARBA00022692"/>
    </source>
</evidence>
<keyword evidence="5 7" id="KW-1133">Transmembrane helix</keyword>
<keyword evidence="4 7" id="KW-0812">Transmembrane</keyword>
<proteinExistence type="predicted"/>